<proteinExistence type="predicted"/>
<evidence type="ECO:0000256" key="3">
    <source>
        <dbReference type="ARBA" id="ARBA00022833"/>
    </source>
</evidence>
<dbReference type="Gene3D" id="6.10.140.2220">
    <property type="match status" value="1"/>
</dbReference>
<comment type="caution">
    <text evidence="5">The sequence shown here is derived from an EMBL/GenBank/DDBJ whole genome shotgun (WGS) entry which is preliminary data.</text>
</comment>
<evidence type="ECO:0000256" key="2">
    <source>
        <dbReference type="ARBA" id="ARBA00022771"/>
    </source>
</evidence>
<evidence type="ECO:0000256" key="1">
    <source>
        <dbReference type="ARBA" id="ARBA00022723"/>
    </source>
</evidence>
<name>A0AAV5G8L0_9BASI</name>
<evidence type="ECO:0000259" key="4">
    <source>
        <dbReference type="Pfam" id="PF01753"/>
    </source>
</evidence>
<keyword evidence="6" id="KW-1185">Reference proteome</keyword>
<gene>
    <name evidence="5" type="ORF">Rhopal_001897-T1</name>
</gene>
<dbReference type="Pfam" id="PF01753">
    <property type="entry name" value="zf-MYND"/>
    <property type="match status" value="1"/>
</dbReference>
<accession>A0AAV5G8L0</accession>
<protein>
    <recommendedName>
        <fullName evidence="4">MYND-type domain-containing protein</fullName>
    </recommendedName>
</protein>
<sequence>MSSVSRLGCIVCAGSTTNRCSSCAKAGIDILFCSSDCQKLVWPVHKTVCGVDKANPFRWPDLKPDEVEEAIRNKGHESFPSATILTVLHRAVGLQPDHFDAYIRSLRDSATFTPIEHYKKQATLSYIRYSAYHRTRDQLLHWSGDPTTSVLRCTAGWAFDLGPEVPHARDGLSGRTPVLHRILVHQTIMHKVFNEPDPRLLTLAKRTFDSLKVVIEEDLQVADLERRQQALDRLEASLSMVGRWTLTALAESSMS</sequence>
<dbReference type="GO" id="GO:0008270">
    <property type="term" value="F:zinc ion binding"/>
    <property type="evidence" value="ECO:0007669"/>
    <property type="project" value="UniProtKB-KW"/>
</dbReference>
<evidence type="ECO:0000313" key="6">
    <source>
        <dbReference type="Proteomes" id="UP001342314"/>
    </source>
</evidence>
<reference evidence="5 6" key="1">
    <citation type="submission" date="2021-12" db="EMBL/GenBank/DDBJ databases">
        <title>High titer production of polyol ester of fatty acids by Rhodotorula paludigena BS15 towards product separation-free biomass refinery.</title>
        <authorList>
            <person name="Mano J."/>
            <person name="Ono H."/>
            <person name="Tanaka T."/>
            <person name="Naito K."/>
            <person name="Sushida H."/>
            <person name="Ike M."/>
            <person name="Tokuyasu K."/>
            <person name="Kitaoka M."/>
        </authorList>
    </citation>
    <scope>NUCLEOTIDE SEQUENCE [LARGE SCALE GENOMIC DNA]</scope>
    <source>
        <strain evidence="5 6">BS15</strain>
    </source>
</reference>
<dbReference type="InterPro" id="IPR002893">
    <property type="entry name" value="Znf_MYND"/>
</dbReference>
<dbReference type="SUPFAM" id="SSF144232">
    <property type="entry name" value="HIT/MYND zinc finger-like"/>
    <property type="match status" value="1"/>
</dbReference>
<keyword evidence="3" id="KW-0862">Zinc</keyword>
<dbReference type="EMBL" id="BQKY01000004">
    <property type="protein sequence ID" value="GJN88926.1"/>
    <property type="molecule type" value="Genomic_DNA"/>
</dbReference>
<keyword evidence="2" id="KW-0863">Zinc-finger</keyword>
<evidence type="ECO:0000313" key="5">
    <source>
        <dbReference type="EMBL" id="GJN88926.1"/>
    </source>
</evidence>
<dbReference type="AlphaFoldDB" id="A0AAV5G8L0"/>
<organism evidence="5 6">
    <name type="scientific">Rhodotorula paludigena</name>
    <dbReference type="NCBI Taxonomy" id="86838"/>
    <lineage>
        <taxon>Eukaryota</taxon>
        <taxon>Fungi</taxon>
        <taxon>Dikarya</taxon>
        <taxon>Basidiomycota</taxon>
        <taxon>Pucciniomycotina</taxon>
        <taxon>Microbotryomycetes</taxon>
        <taxon>Sporidiobolales</taxon>
        <taxon>Sporidiobolaceae</taxon>
        <taxon>Rhodotorula</taxon>
    </lineage>
</organism>
<keyword evidence="1" id="KW-0479">Metal-binding</keyword>
<dbReference type="Proteomes" id="UP001342314">
    <property type="component" value="Unassembled WGS sequence"/>
</dbReference>
<feature type="domain" description="MYND-type" evidence="4">
    <location>
        <begin position="9"/>
        <end position="49"/>
    </location>
</feature>